<evidence type="ECO:0000313" key="11">
    <source>
        <dbReference type="Proteomes" id="UP000007110"/>
    </source>
</evidence>
<evidence type="ECO:0000256" key="2">
    <source>
        <dbReference type="ARBA" id="ARBA00022435"/>
    </source>
</evidence>
<dbReference type="InterPro" id="IPR044856">
    <property type="entry name" value="Malate_synth_C_sf"/>
</dbReference>
<dbReference type="OrthoDB" id="4078635at2759"/>
<comment type="catalytic activity">
    <reaction evidence="5">
        <text>glyoxylate + acetyl-CoA + H2O = (S)-malate + CoA + H(+)</text>
        <dbReference type="Rhea" id="RHEA:18181"/>
        <dbReference type="ChEBI" id="CHEBI:15377"/>
        <dbReference type="ChEBI" id="CHEBI:15378"/>
        <dbReference type="ChEBI" id="CHEBI:15589"/>
        <dbReference type="ChEBI" id="CHEBI:36655"/>
        <dbReference type="ChEBI" id="CHEBI:57287"/>
        <dbReference type="ChEBI" id="CHEBI:57288"/>
        <dbReference type="EC" id="2.3.3.9"/>
    </reaction>
</comment>
<dbReference type="RefSeq" id="XP_011681159.1">
    <property type="nucleotide sequence ID" value="XM_011682857.2"/>
</dbReference>
<dbReference type="KEGG" id="spu:577637"/>
<dbReference type="InterPro" id="IPR006252">
    <property type="entry name" value="Malate_synthA"/>
</dbReference>
<dbReference type="InterPro" id="IPR001465">
    <property type="entry name" value="Malate_synthase_TIM"/>
</dbReference>
<dbReference type="GeneID" id="577637"/>
<dbReference type="Pfam" id="PF20659">
    <property type="entry name" value="MS_C"/>
    <property type="match status" value="1"/>
</dbReference>
<dbReference type="GO" id="GO:0006097">
    <property type="term" value="P:glyoxylate cycle"/>
    <property type="evidence" value="ECO:0000318"/>
    <property type="project" value="GO_Central"/>
</dbReference>
<evidence type="ECO:0000256" key="3">
    <source>
        <dbReference type="ARBA" id="ARBA00022532"/>
    </source>
</evidence>
<dbReference type="FunFam" id="1.20.1220.12:FF:000001">
    <property type="entry name" value="Malate synthase"/>
    <property type="match status" value="1"/>
</dbReference>
<dbReference type="PANTHER" id="PTHR42902:SF2">
    <property type="entry name" value="MALATE SYNTHASE"/>
    <property type="match status" value="1"/>
</dbReference>
<reference evidence="11" key="1">
    <citation type="submission" date="2015-02" db="EMBL/GenBank/DDBJ databases">
        <title>Genome sequencing for Strongylocentrotus purpuratus.</title>
        <authorList>
            <person name="Murali S."/>
            <person name="Liu Y."/>
            <person name="Vee V."/>
            <person name="English A."/>
            <person name="Wang M."/>
            <person name="Skinner E."/>
            <person name="Han Y."/>
            <person name="Muzny D.M."/>
            <person name="Worley K.C."/>
            <person name="Gibbs R.A."/>
        </authorList>
    </citation>
    <scope>NUCLEOTIDE SEQUENCE</scope>
</reference>
<reference evidence="10" key="2">
    <citation type="submission" date="2021-01" db="UniProtKB">
        <authorList>
            <consortium name="EnsemblMetazoa"/>
        </authorList>
    </citation>
    <scope>IDENTIFICATION</scope>
</reference>
<dbReference type="Proteomes" id="UP000007110">
    <property type="component" value="Unassembled WGS sequence"/>
</dbReference>
<keyword evidence="2" id="KW-0329">Glyoxylate bypass</keyword>
<feature type="active site" description="Proton acceptor" evidence="6">
    <location>
        <position position="219"/>
    </location>
</feature>
<dbReference type="GO" id="GO:0004474">
    <property type="term" value="F:malate synthase activity"/>
    <property type="evidence" value="ECO:0000318"/>
    <property type="project" value="GO_Central"/>
</dbReference>
<protein>
    <recommendedName>
        <fullName evidence="1">malate synthase</fullName>
        <ecNumber evidence="1">2.3.3.9</ecNumber>
    </recommendedName>
</protein>
<evidence type="ECO:0000256" key="5">
    <source>
        <dbReference type="ARBA" id="ARBA00047918"/>
    </source>
</evidence>
<dbReference type="InterPro" id="IPR046363">
    <property type="entry name" value="MS_N_TIM-barrel_dom"/>
</dbReference>
<evidence type="ECO:0000259" key="9">
    <source>
        <dbReference type="Pfam" id="PF20659"/>
    </source>
</evidence>
<evidence type="ECO:0000256" key="1">
    <source>
        <dbReference type="ARBA" id="ARBA00012636"/>
    </source>
</evidence>
<dbReference type="InterPro" id="IPR048356">
    <property type="entry name" value="MS_N"/>
</dbReference>
<keyword evidence="3" id="KW-0816">Tricarboxylic acid cycle</keyword>
<organism evidence="10 11">
    <name type="scientific">Strongylocentrotus purpuratus</name>
    <name type="common">Purple sea urchin</name>
    <dbReference type="NCBI Taxonomy" id="7668"/>
    <lineage>
        <taxon>Eukaryota</taxon>
        <taxon>Metazoa</taxon>
        <taxon>Echinodermata</taxon>
        <taxon>Eleutherozoa</taxon>
        <taxon>Echinozoa</taxon>
        <taxon>Echinoidea</taxon>
        <taxon>Euechinoidea</taxon>
        <taxon>Echinacea</taxon>
        <taxon>Camarodonta</taxon>
        <taxon>Echinidea</taxon>
        <taxon>Strongylocentrotidae</taxon>
        <taxon>Strongylocentrotus</taxon>
    </lineage>
</organism>
<dbReference type="AlphaFoldDB" id="A0A7M7LWK5"/>
<proteinExistence type="predicted"/>
<dbReference type="GO" id="GO:0005737">
    <property type="term" value="C:cytoplasm"/>
    <property type="evidence" value="ECO:0000318"/>
    <property type="project" value="GO_Central"/>
</dbReference>
<dbReference type="Pfam" id="PF01274">
    <property type="entry name" value="MS_TIM-barrel"/>
    <property type="match status" value="1"/>
</dbReference>
<dbReference type="Gene3D" id="1.20.1220.12">
    <property type="entry name" value="Malate synthase, domain III"/>
    <property type="match status" value="1"/>
</dbReference>
<dbReference type="EC" id="2.3.3.9" evidence="1"/>
<dbReference type="InterPro" id="IPR011076">
    <property type="entry name" value="Malate_synth_sf"/>
</dbReference>
<dbReference type="FunFam" id="3.20.20.360:FF:000001">
    <property type="entry name" value="Malate synthase"/>
    <property type="match status" value="1"/>
</dbReference>
<dbReference type="FunCoup" id="A0A7M7LWK5">
    <property type="interactions" value="4"/>
</dbReference>
<feature type="active site" description="Proton donor" evidence="6">
    <location>
        <position position="500"/>
    </location>
</feature>
<dbReference type="EnsemblMetazoa" id="XM_011682857">
    <property type="protein sequence ID" value="XP_011681159"/>
    <property type="gene ID" value="LOC577637"/>
</dbReference>
<keyword evidence="4" id="KW-0808">Transferase</keyword>
<feature type="domain" description="Malate synthase C-terminal" evidence="9">
    <location>
        <begin position="467"/>
        <end position="582"/>
    </location>
</feature>
<dbReference type="Pfam" id="PF20656">
    <property type="entry name" value="MS_N"/>
    <property type="match status" value="1"/>
</dbReference>
<dbReference type="InParanoid" id="A0A7M7LWK5"/>
<feature type="domain" description="Malate synthase TIM barrel" evidence="7">
    <location>
        <begin position="216"/>
        <end position="459"/>
    </location>
</feature>
<evidence type="ECO:0000259" key="8">
    <source>
        <dbReference type="Pfam" id="PF20656"/>
    </source>
</evidence>
<evidence type="ECO:0000256" key="4">
    <source>
        <dbReference type="ARBA" id="ARBA00022679"/>
    </source>
</evidence>
<sequence length="596" mass="66981">MEGRMLEKERCISRTVDCSSRLDVIRKHLATNAGGASCPISLQVQDCGASSRIRSSETKVLNNDVELMPPCSGQERAYSTLLTPQAIRFVADMVIEFDNKVDQILRERIQRKLELDATNAQPDFRTDTLHIQQGTWTVDPVPRRLVNRHVDLGDVSPANIQHFTRSLQSSAQGIQTDFDDGHCPTRRTQIEGLYNVYRAVHNQIPGVPPIQHAPILMLRPRAWNMVEHNMIVNGKEVPGPLFDFGLLMFHNAKILLDRESGPFFYLSKIEGYREARLWDKIFTWAEVKLGLPLGCVKATVLIENILAAFEMHEILYELRKHSAGLNCGLWDYSASFVNKFGHRPDFVLPDRHKYVNMERHFLKSYLVLTIKTCHQRGCHATGGMSALLLPSKKGPEYSAGVEKACRAKLSEIKAGVDGFMVYDIGLLQPMQQVWAKFAPSPNQLAVLRSDVKVQARDLLLMPSGGVTLSGLKTNIAVGILFIDSWLIGRGHFPHAGSVEDSATAEISRSQVWQWIRHGTCLEDNKQPVTRQLVIELTQAFLADAQGASRSGHGDATKRLRVSANIFLQLVMKRDFPEFITTYLNLTDSFLSSPWNM</sequence>
<name>A0A7M7LWK5_STRPU</name>
<evidence type="ECO:0000259" key="7">
    <source>
        <dbReference type="Pfam" id="PF01274"/>
    </source>
</evidence>
<dbReference type="GO" id="GO:0006099">
    <property type="term" value="P:tricarboxylic acid cycle"/>
    <property type="evidence" value="ECO:0007669"/>
    <property type="project" value="UniProtKB-KW"/>
</dbReference>
<dbReference type="SUPFAM" id="SSF51645">
    <property type="entry name" value="Malate synthase G"/>
    <property type="match status" value="1"/>
</dbReference>
<feature type="domain" description="Malate synthase N-terminal" evidence="8">
    <location>
        <begin position="80"/>
        <end position="128"/>
    </location>
</feature>
<dbReference type="CDD" id="cd00727">
    <property type="entry name" value="malate_synt_A"/>
    <property type="match status" value="1"/>
</dbReference>
<evidence type="ECO:0000256" key="6">
    <source>
        <dbReference type="PIRSR" id="PIRSR601465-50"/>
    </source>
</evidence>
<dbReference type="OMA" id="DGSWIAH"/>
<dbReference type="InterPro" id="IPR048355">
    <property type="entry name" value="MS_C"/>
</dbReference>
<dbReference type="Gene3D" id="3.20.20.360">
    <property type="entry name" value="Malate synthase, domain 3"/>
    <property type="match status" value="1"/>
</dbReference>
<accession>A0A7M7LWK5</accession>
<keyword evidence="11" id="KW-1185">Reference proteome</keyword>
<dbReference type="PANTHER" id="PTHR42902">
    <property type="entry name" value="MALATE SYNTHASE"/>
    <property type="match status" value="1"/>
</dbReference>
<evidence type="ECO:0000313" key="10">
    <source>
        <dbReference type="EnsemblMetazoa" id="XP_011681159"/>
    </source>
</evidence>